<evidence type="ECO:0000256" key="2">
    <source>
        <dbReference type="ARBA" id="ARBA00013081"/>
    </source>
</evidence>
<feature type="domain" description="Tyrosine-protein phosphatase" evidence="9">
    <location>
        <begin position="856"/>
        <end position="1003"/>
    </location>
</feature>
<dbReference type="GO" id="GO:0043409">
    <property type="term" value="P:negative regulation of MAPK cascade"/>
    <property type="evidence" value="ECO:0007669"/>
    <property type="project" value="TreeGrafter"/>
</dbReference>
<name>A0A9N8EUH1_9STRA</name>
<dbReference type="GO" id="GO:0008138">
    <property type="term" value="F:protein tyrosine/serine/threonine phosphatase activity"/>
    <property type="evidence" value="ECO:0007669"/>
    <property type="project" value="InterPro"/>
</dbReference>
<comment type="catalytic activity">
    <reaction evidence="6">
        <text>O-phospho-L-threonyl-[protein] + H2O = L-threonyl-[protein] + phosphate</text>
        <dbReference type="Rhea" id="RHEA:47004"/>
        <dbReference type="Rhea" id="RHEA-COMP:11060"/>
        <dbReference type="Rhea" id="RHEA-COMP:11605"/>
        <dbReference type="ChEBI" id="CHEBI:15377"/>
        <dbReference type="ChEBI" id="CHEBI:30013"/>
        <dbReference type="ChEBI" id="CHEBI:43474"/>
        <dbReference type="ChEBI" id="CHEBI:61977"/>
        <dbReference type="EC" id="3.1.3.16"/>
    </reaction>
</comment>
<feature type="region of interest" description="Disordered" evidence="8">
    <location>
        <begin position="309"/>
        <end position="339"/>
    </location>
</feature>
<dbReference type="SMART" id="SM00195">
    <property type="entry name" value="DSPc"/>
    <property type="match status" value="1"/>
</dbReference>
<evidence type="ECO:0000259" key="9">
    <source>
        <dbReference type="PROSITE" id="PS50054"/>
    </source>
</evidence>
<dbReference type="InterPro" id="IPR020422">
    <property type="entry name" value="TYR_PHOSPHATASE_DUAL_dom"/>
</dbReference>
<evidence type="ECO:0000256" key="5">
    <source>
        <dbReference type="ARBA" id="ARBA00047761"/>
    </source>
</evidence>
<dbReference type="InterPro" id="IPR000387">
    <property type="entry name" value="Tyr_Pase_dom"/>
</dbReference>
<keyword evidence="3" id="KW-0378">Hydrolase</keyword>
<dbReference type="SMART" id="SM00404">
    <property type="entry name" value="PTPc_motif"/>
    <property type="match status" value="1"/>
</dbReference>
<dbReference type="AlphaFoldDB" id="A0A9N8EUH1"/>
<evidence type="ECO:0000256" key="4">
    <source>
        <dbReference type="ARBA" id="ARBA00022912"/>
    </source>
</evidence>
<dbReference type="CDD" id="cd14498">
    <property type="entry name" value="DSP"/>
    <property type="match status" value="1"/>
</dbReference>
<dbReference type="Gene3D" id="3.90.190.10">
    <property type="entry name" value="Protein tyrosine phosphatase superfamily"/>
    <property type="match status" value="1"/>
</dbReference>
<dbReference type="PROSITE" id="PS00383">
    <property type="entry name" value="TYR_PHOSPHATASE_1"/>
    <property type="match status" value="1"/>
</dbReference>
<feature type="region of interest" description="Disordered" evidence="8">
    <location>
        <begin position="1008"/>
        <end position="1038"/>
    </location>
</feature>
<feature type="compositionally biased region" description="Basic residues" evidence="8">
    <location>
        <begin position="318"/>
        <end position="339"/>
    </location>
</feature>
<evidence type="ECO:0000256" key="1">
    <source>
        <dbReference type="ARBA" id="ARBA00008601"/>
    </source>
</evidence>
<dbReference type="PRINTS" id="PR00700">
    <property type="entry name" value="PRTYPHPHTASE"/>
</dbReference>
<dbReference type="PROSITE" id="PS50056">
    <property type="entry name" value="TYR_PHOSPHATASE_2"/>
    <property type="match status" value="1"/>
</dbReference>
<dbReference type="GO" id="GO:0004725">
    <property type="term" value="F:protein tyrosine phosphatase activity"/>
    <property type="evidence" value="ECO:0007669"/>
    <property type="project" value="InterPro"/>
</dbReference>
<dbReference type="GO" id="GO:0033549">
    <property type="term" value="F:MAP kinase phosphatase activity"/>
    <property type="evidence" value="ECO:0007669"/>
    <property type="project" value="TreeGrafter"/>
</dbReference>
<evidence type="ECO:0000256" key="7">
    <source>
        <dbReference type="PIRSR" id="PIRSR620405-1"/>
    </source>
</evidence>
<reference evidence="11" key="1">
    <citation type="submission" date="2020-06" db="EMBL/GenBank/DDBJ databases">
        <authorList>
            <consortium name="Plant Systems Biology data submission"/>
        </authorList>
    </citation>
    <scope>NUCLEOTIDE SEQUENCE</scope>
    <source>
        <strain evidence="11">D6</strain>
    </source>
</reference>
<keyword evidence="4" id="KW-0904">Protein phosphatase</keyword>
<evidence type="ECO:0000313" key="12">
    <source>
        <dbReference type="Proteomes" id="UP001153069"/>
    </source>
</evidence>
<keyword evidence="12" id="KW-1185">Reference proteome</keyword>
<dbReference type="EC" id="3.1.3.16" evidence="2"/>
<feature type="active site" description="Phosphocysteine intermediate" evidence="7">
    <location>
        <position position="946"/>
    </location>
</feature>
<evidence type="ECO:0000313" key="11">
    <source>
        <dbReference type="EMBL" id="CAB9525766.1"/>
    </source>
</evidence>
<dbReference type="Pfam" id="PF00782">
    <property type="entry name" value="DSPc"/>
    <property type="match status" value="1"/>
</dbReference>
<dbReference type="EMBL" id="CAICTM010001722">
    <property type="protein sequence ID" value="CAB9525766.1"/>
    <property type="molecule type" value="Genomic_DNA"/>
</dbReference>
<dbReference type="InterPro" id="IPR029021">
    <property type="entry name" value="Prot-tyrosine_phosphatase-like"/>
</dbReference>
<dbReference type="InterPro" id="IPR000340">
    <property type="entry name" value="Dual-sp_phosphatase_cat-dom"/>
</dbReference>
<dbReference type="Proteomes" id="UP001153069">
    <property type="component" value="Unassembled WGS sequence"/>
</dbReference>
<evidence type="ECO:0000259" key="10">
    <source>
        <dbReference type="PROSITE" id="PS50056"/>
    </source>
</evidence>
<feature type="domain" description="Tyrosine specific protein phosphatases" evidence="10">
    <location>
        <begin position="927"/>
        <end position="991"/>
    </location>
</feature>
<dbReference type="PANTHER" id="PTHR45682">
    <property type="entry name" value="AGAP008228-PA"/>
    <property type="match status" value="1"/>
</dbReference>
<gene>
    <name evidence="11" type="ORF">SEMRO_1724_G293660.1</name>
</gene>
<evidence type="ECO:0000256" key="6">
    <source>
        <dbReference type="ARBA" id="ARBA00048336"/>
    </source>
</evidence>
<sequence length="1038" mass="113861">MLGFDNDDDQSEGGFFIDDASVHGPMDDSDAQQGEDAQALPKNFRLFAVDVGRVFSYFVTNDLSPSTAELGPVLARPTPQKVPTVVTPSVCRPTALRPSTSQAMLQKIAQDFEENPPPLASIELVNVPPDLGVKTASTRTLESEVSGSSSKQSCESICIAAATPNGLAAMPTVAAPAPSFASNAPRRTMSESNMMYRPPQQVPEAAQQSFMDAQKQIKELEDQIKNLQKQMAMMPPPAPTTIGGLQKPVAVRPVALRASQSHGMLNQLAQGFNQNPQAMPQFVAPQPQFAAPQPQFAAPQPQFAAPQLAAPQPIKVAPKARPKPRRQNSSRSARKKASWYHRVAAQNRLGSIQEDPLLLSNMAEEDEAGGRLSPHGSIHNGDVDLYEESCLQTAKKDLLRELNRTAKDKDSTTYNTPAFQAALQTLIREYDSSLFDPRAPVLSYHPYQLKMEGIGISAGKPSFPGCIGVNEQGDPMYKLGTMSFEMFRPTELVVSVQGTFCLVDNVDRNNLKELENVPKNLVADVRHGINPVRTYNIVTPFTIEAWRPEFGDDSPNKGVEQPIHGVMTTYGYLLPYPTQNRFSVWFTGGSLEVDNTKNEKWFQIFDKTSAPKRTAFESSKVFAAKLLMGACVNDEMDKDGKLSYTLSRPVASHIDLVYMDESLQVLRGSSGTVYVHVRLAGGSEAVQQSAFSNELLPSPVVPLHQEDDNHMDYSYSSAYGGGPAMSIGGPFAPTATHGQYMPHPKMKHDANLNEDEMVREEKILVRAIDRSQHPTTSQKKMGNTQPLEGCGDMHREEGTLPFPEQDWPWIWAIDNPEFLDWKAELGDDDAAILARAQAQAALPVLISSSNNADAGLASSRHCSVYLSDARHAHDVDLLKRIGITHVLNVAGKVGEGDMDAYRKANIKTKTVDAEDEEGYPMLEKHFDEFQQFLRSSPRGSRIVVHCVAGLNRSGLLVAAHKLLAEQQDVFEVVAHVRRQRGNLAFCNRSFVAQLVALARAHDLLGPEPGQSGCRVSEQAPPYQAQFSPSPKKDFKSLF</sequence>
<comment type="similarity">
    <text evidence="1">Belongs to the protein-tyrosine phosphatase family. Non-receptor class dual specificity subfamily.</text>
</comment>
<feature type="compositionally biased region" description="Acidic residues" evidence="8">
    <location>
        <begin position="1"/>
        <end position="11"/>
    </location>
</feature>
<dbReference type="GO" id="GO:0004722">
    <property type="term" value="F:protein serine/threonine phosphatase activity"/>
    <property type="evidence" value="ECO:0007669"/>
    <property type="project" value="UniProtKB-EC"/>
</dbReference>
<dbReference type="PROSITE" id="PS50054">
    <property type="entry name" value="TYR_PHOSPHATASE_DUAL"/>
    <property type="match status" value="1"/>
</dbReference>
<proteinExistence type="inferred from homology"/>
<dbReference type="GO" id="GO:0005737">
    <property type="term" value="C:cytoplasm"/>
    <property type="evidence" value="ECO:0007669"/>
    <property type="project" value="TreeGrafter"/>
</dbReference>
<dbReference type="InterPro" id="IPR020405">
    <property type="entry name" value="Atypical_DUSP_subfamA"/>
</dbReference>
<dbReference type="SUPFAM" id="SSF52799">
    <property type="entry name" value="(Phosphotyrosine protein) phosphatases II"/>
    <property type="match status" value="1"/>
</dbReference>
<dbReference type="PANTHER" id="PTHR45682:SF1">
    <property type="entry name" value="DUAL SPECIFICITY PROTEIN PHOSPHATASE 3"/>
    <property type="match status" value="1"/>
</dbReference>
<organism evidence="11 12">
    <name type="scientific">Seminavis robusta</name>
    <dbReference type="NCBI Taxonomy" id="568900"/>
    <lineage>
        <taxon>Eukaryota</taxon>
        <taxon>Sar</taxon>
        <taxon>Stramenopiles</taxon>
        <taxon>Ochrophyta</taxon>
        <taxon>Bacillariophyta</taxon>
        <taxon>Bacillariophyceae</taxon>
        <taxon>Bacillariophycidae</taxon>
        <taxon>Naviculales</taxon>
        <taxon>Naviculaceae</taxon>
        <taxon>Seminavis</taxon>
    </lineage>
</organism>
<evidence type="ECO:0000256" key="3">
    <source>
        <dbReference type="ARBA" id="ARBA00022801"/>
    </source>
</evidence>
<dbReference type="InterPro" id="IPR000242">
    <property type="entry name" value="PTP_cat"/>
</dbReference>
<feature type="region of interest" description="Disordered" evidence="8">
    <location>
        <begin position="1"/>
        <end position="35"/>
    </location>
</feature>
<protein>
    <recommendedName>
        <fullName evidence="2">protein-serine/threonine phosphatase</fullName>
        <ecNumber evidence="2">3.1.3.16</ecNumber>
    </recommendedName>
</protein>
<evidence type="ECO:0000256" key="8">
    <source>
        <dbReference type="SAM" id="MobiDB-lite"/>
    </source>
</evidence>
<comment type="catalytic activity">
    <reaction evidence="5">
        <text>O-phospho-L-seryl-[protein] + H2O = L-seryl-[protein] + phosphate</text>
        <dbReference type="Rhea" id="RHEA:20629"/>
        <dbReference type="Rhea" id="RHEA-COMP:9863"/>
        <dbReference type="Rhea" id="RHEA-COMP:11604"/>
        <dbReference type="ChEBI" id="CHEBI:15377"/>
        <dbReference type="ChEBI" id="CHEBI:29999"/>
        <dbReference type="ChEBI" id="CHEBI:43474"/>
        <dbReference type="ChEBI" id="CHEBI:83421"/>
        <dbReference type="EC" id="3.1.3.16"/>
    </reaction>
</comment>
<dbReference type="InterPro" id="IPR016130">
    <property type="entry name" value="Tyr_Pase_AS"/>
</dbReference>
<accession>A0A9N8EUH1</accession>
<dbReference type="OrthoDB" id="10252009at2759"/>
<comment type="caution">
    <text evidence="11">The sequence shown here is derived from an EMBL/GenBank/DDBJ whole genome shotgun (WGS) entry which is preliminary data.</text>
</comment>
<dbReference type="InterPro" id="IPR003595">
    <property type="entry name" value="Tyr_Pase_cat"/>
</dbReference>